<accession>A0A9P0AU73</accession>
<feature type="domain" description="PIN" evidence="2">
    <location>
        <begin position="359"/>
        <end position="482"/>
    </location>
</feature>
<gene>
    <name evidence="3" type="ORF">MELIAE_LOCUS1297</name>
</gene>
<dbReference type="PANTHER" id="PTHR16161:SF0">
    <property type="entry name" value="TRANSCRIPTIONAL PROTEIN SWT1"/>
    <property type="match status" value="1"/>
</dbReference>
<dbReference type="AlphaFoldDB" id="A0A9P0AU73"/>
<sequence>MSYNERPKLQASRNRFNQDRRQHYNEYNNYNNNYYKYGFREHRQGVKRPHDRYNNHTNAKRYKPYEELPRSSCSSNKVVNENKTDKPQPCKSTYIKTKHLETSETTNKKNIASNRMVQLRKSLELKKPDNPTNHSNNNKKETTSQINKKVETVQREVFIIKNKTPQKSASDRLKDIRNSASKSITAKSKTECLLLNSNVKTNNISQSNHTHESKPKTLADRLKVNNNSNATTSKNLEAPGVFNLKSRVHDQSIIDLTNSLVKPNHMPVMLNNEMETENIMSPVKLENKIDKNGFTNGWIAYTNFDGDSSSFMEVSTQARANDTVANLDTVTCDMAEMEWTSEISSKKMFQGKTNKDHNVCIVVDTNIFMHNLEKIKDILNVKVSGATIPIVYIPWMVVNELDNIKDCSHDQNAKKSAFYATKFIHEILKRKHPRLHCQNVFDVDKQKEMGKAPDDKIMSSCLQALETYENVYLFSNDINLKNKAMIHNIPALSENEVIIRIMAKLNKAVKVQAVMSKMSMLCSYIIIESVKQCYGPVWSKMDMLTEDQPWPFVKCLKIFKRYWAAVFRDKYLKHFINTIDQTLTFIKKLAHICDDSKEYSEFVILCVELCVFLKDFNEHRDIVKKTIQDITNV</sequence>
<dbReference type="CDD" id="cd18727">
    <property type="entry name" value="PIN_Swt1-like"/>
    <property type="match status" value="1"/>
</dbReference>
<feature type="region of interest" description="Disordered" evidence="1">
    <location>
        <begin position="67"/>
        <end position="91"/>
    </location>
</feature>
<keyword evidence="4" id="KW-1185">Reference proteome</keyword>
<dbReference type="InterPro" id="IPR029060">
    <property type="entry name" value="PIN-like_dom_sf"/>
</dbReference>
<dbReference type="GO" id="GO:0005634">
    <property type="term" value="C:nucleus"/>
    <property type="evidence" value="ECO:0007669"/>
    <property type="project" value="TreeGrafter"/>
</dbReference>
<dbReference type="InterPro" id="IPR002716">
    <property type="entry name" value="PIN_dom"/>
</dbReference>
<dbReference type="Gene3D" id="3.40.50.1010">
    <property type="entry name" value="5'-nuclease"/>
    <property type="match status" value="1"/>
</dbReference>
<reference evidence="3" key="1">
    <citation type="submission" date="2021-12" db="EMBL/GenBank/DDBJ databases">
        <authorList>
            <person name="King R."/>
        </authorList>
    </citation>
    <scope>NUCLEOTIDE SEQUENCE</scope>
</reference>
<name>A0A9P0AU73_BRAAE</name>
<proteinExistence type="predicted"/>
<protein>
    <recommendedName>
        <fullName evidence="2">PIN domain-containing protein</fullName>
    </recommendedName>
</protein>
<feature type="region of interest" description="Disordered" evidence="1">
    <location>
        <begin position="1"/>
        <end position="20"/>
    </location>
</feature>
<organism evidence="3 4">
    <name type="scientific">Brassicogethes aeneus</name>
    <name type="common">Rape pollen beetle</name>
    <name type="synonym">Meligethes aeneus</name>
    <dbReference type="NCBI Taxonomy" id="1431903"/>
    <lineage>
        <taxon>Eukaryota</taxon>
        <taxon>Metazoa</taxon>
        <taxon>Ecdysozoa</taxon>
        <taxon>Arthropoda</taxon>
        <taxon>Hexapoda</taxon>
        <taxon>Insecta</taxon>
        <taxon>Pterygota</taxon>
        <taxon>Neoptera</taxon>
        <taxon>Endopterygota</taxon>
        <taxon>Coleoptera</taxon>
        <taxon>Polyphaga</taxon>
        <taxon>Cucujiformia</taxon>
        <taxon>Nitidulidae</taxon>
        <taxon>Meligethinae</taxon>
        <taxon>Brassicogethes</taxon>
    </lineage>
</organism>
<feature type="region of interest" description="Disordered" evidence="1">
    <location>
        <begin position="122"/>
        <end position="147"/>
    </location>
</feature>
<evidence type="ECO:0000313" key="4">
    <source>
        <dbReference type="Proteomes" id="UP001154078"/>
    </source>
</evidence>
<feature type="compositionally biased region" description="Basic and acidic residues" evidence="1">
    <location>
        <begin position="138"/>
        <end position="147"/>
    </location>
</feature>
<dbReference type="OrthoDB" id="548295at2759"/>
<dbReference type="Proteomes" id="UP001154078">
    <property type="component" value="Chromosome 1"/>
</dbReference>
<evidence type="ECO:0000313" key="3">
    <source>
        <dbReference type="EMBL" id="CAH0547275.1"/>
    </source>
</evidence>
<dbReference type="Pfam" id="PF13638">
    <property type="entry name" value="PIN_4"/>
    <property type="match status" value="1"/>
</dbReference>
<dbReference type="InterPro" id="IPR052626">
    <property type="entry name" value="SWT1_Regulator"/>
</dbReference>
<evidence type="ECO:0000259" key="2">
    <source>
        <dbReference type="SMART" id="SM00670"/>
    </source>
</evidence>
<dbReference type="PANTHER" id="PTHR16161">
    <property type="entry name" value="TRANSCRIPTIONAL PROTEIN SWT1"/>
    <property type="match status" value="1"/>
</dbReference>
<evidence type="ECO:0000256" key="1">
    <source>
        <dbReference type="SAM" id="MobiDB-lite"/>
    </source>
</evidence>
<dbReference type="SUPFAM" id="SSF88723">
    <property type="entry name" value="PIN domain-like"/>
    <property type="match status" value="1"/>
</dbReference>
<dbReference type="SMART" id="SM00670">
    <property type="entry name" value="PINc"/>
    <property type="match status" value="1"/>
</dbReference>
<dbReference type="EMBL" id="OV121132">
    <property type="protein sequence ID" value="CAH0547275.1"/>
    <property type="molecule type" value="Genomic_DNA"/>
</dbReference>